<evidence type="ECO:0000256" key="1">
    <source>
        <dbReference type="SAM" id="MobiDB-lite"/>
    </source>
</evidence>
<sequence>MGERMTWDHTADHALLRAFIKEVQPSQDVLRAITGHMHEEGYNCTVKAVSQHLQKLRRKEGNNPGSGNDGAGSSTQASAATTPKTPRKRAPAVKKEPGSGTKRKATAAASAADPVQIDDDDEEDVKPRVKKQKGVKKEESDAAGYGIDNDVAAYAA</sequence>
<protein>
    <submittedName>
        <fullName evidence="2">Uncharacterized protein</fullName>
    </submittedName>
</protein>
<evidence type="ECO:0000313" key="3">
    <source>
        <dbReference type="Proteomes" id="UP001628179"/>
    </source>
</evidence>
<organism evidence="2 3">
    <name type="scientific">Madurella fahalii</name>
    <dbReference type="NCBI Taxonomy" id="1157608"/>
    <lineage>
        <taxon>Eukaryota</taxon>
        <taxon>Fungi</taxon>
        <taxon>Dikarya</taxon>
        <taxon>Ascomycota</taxon>
        <taxon>Pezizomycotina</taxon>
        <taxon>Sordariomycetes</taxon>
        <taxon>Sordariomycetidae</taxon>
        <taxon>Sordariales</taxon>
        <taxon>Sordariales incertae sedis</taxon>
        <taxon>Madurella</taxon>
    </lineage>
</organism>
<comment type="caution">
    <text evidence="2">The sequence shown here is derived from an EMBL/GenBank/DDBJ whole genome shotgun (WGS) entry which is preliminary data.</text>
</comment>
<dbReference type="RefSeq" id="XP_070914785.1">
    <property type="nucleotide sequence ID" value="XM_071058684.1"/>
</dbReference>
<keyword evidence="3" id="KW-1185">Reference proteome</keyword>
<accession>A0ABQ0G5L6</accession>
<proteinExistence type="predicted"/>
<evidence type="ECO:0000313" key="2">
    <source>
        <dbReference type="EMBL" id="GAB1313053.1"/>
    </source>
</evidence>
<dbReference type="Proteomes" id="UP001628179">
    <property type="component" value="Unassembled WGS sequence"/>
</dbReference>
<gene>
    <name evidence="2" type="ORF">MFIFM68171_03263</name>
</gene>
<name>A0ABQ0G5L6_9PEZI</name>
<feature type="compositionally biased region" description="Low complexity" evidence="1">
    <location>
        <begin position="73"/>
        <end position="82"/>
    </location>
</feature>
<dbReference type="GeneID" id="98174007"/>
<reference evidence="2 3" key="1">
    <citation type="submission" date="2024-09" db="EMBL/GenBank/DDBJ databases">
        <title>Itraconazole resistance in Madurella fahalii resulting from another homologue of gene encoding cytochrome P450 14-alpha sterol demethylase (CYP51).</title>
        <authorList>
            <person name="Yoshioka I."/>
            <person name="Fahal A.H."/>
            <person name="Kaneko S."/>
            <person name="Yaguchi T."/>
        </authorList>
    </citation>
    <scope>NUCLEOTIDE SEQUENCE [LARGE SCALE GENOMIC DNA]</scope>
    <source>
        <strain evidence="2 3">IFM 68171</strain>
    </source>
</reference>
<dbReference type="EMBL" id="BAAFSV010000002">
    <property type="protein sequence ID" value="GAB1313053.1"/>
    <property type="molecule type" value="Genomic_DNA"/>
</dbReference>
<feature type="region of interest" description="Disordered" evidence="1">
    <location>
        <begin position="53"/>
        <end position="156"/>
    </location>
</feature>